<dbReference type="Proteomes" id="UP000034050">
    <property type="component" value="Unassembled WGS sequence"/>
</dbReference>
<evidence type="ECO:0000313" key="2">
    <source>
        <dbReference type="Proteomes" id="UP000034050"/>
    </source>
</evidence>
<organism evidence="1 2">
    <name type="scientific">Candidatus Gottesmanbacteria bacterium GW2011_GWB1_43_11</name>
    <dbReference type="NCBI Taxonomy" id="1618446"/>
    <lineage>
        <taxon>Bacteria</taxon>
        <taxon>Candidatus Gottesmaniibacteriota</taxon>
    </lineage>
</organism>
<proteinExistence type="predicted"/>
<sequence>MARIELEDIFRFDYFRHHRPPKVGQLFIGEHEDQVERSCGGLDIDRVEPPLYWLQRLIERVERNRKKLFKPLDENLYPEWRFVVPNQSSRLILTAEHALLLDKYANQGLNQFMAIGESAFIDATMFCDMHSVKVFAYHRGIFDIQPTFPRTPVDKDLLRILNIYLRT</sequence>
<protein>
    <submittedName>
        <fullName evidence="1">Uncharacterized protein</fullName>
    </submittedName>
</protein>
<dbReference type="AlphaFoldDB" id="A0A0G1CJ41"/>
<reference evidence="1 2" key="1">
    <citation type="journal article" date="2015" name="Nature">
        <title>rRNA introns, odd ribosomes, and small enigmatic genomes across a large radiation of phyla.</title>
        <authorList>
            <person name="Brown C.T."/>
            <person name="Hug L.A."/>
            <person name="Thomas B.C."/>
            <person name="Sharon I."/>
            <person name="Castelle C.J."/>
            <person name="Singh A."/>
            <person name="Wilkins M.J."/>
            <person name="Williams K.H."/>
            <person name="Banfield J.F."/>
        </authorList>
    </citation>
    <scope>NUCLEOTIDE SEQUENCE [LARGE SCALE GENOMIC DNA]</scope>
</reference>
<dbReference type="STRING" id="1618446.UV61_C0017G0020"/>
<comment type="caution">
    <text evidence="1">The sequence shown here is derived from an EMBL/GenBank/DDBJ whole genome shotgun (WGS) entry which is preliminary data.</text>
</comment>
<evidence type="ECO:0000313" key="1">
    <source>
        <dbReference type="EMBL" id="KKS85509.1"/>
    </source>
</evidence>
<name>A0A0G1CJ41_9BACT</name>
<dbReference type="EMBL" id="LCFD01000017">
    <property type="protein sequence ID" value="KKS85509.1"/>
    <property type="molecule type" value="Genomic_DNA"/>
</dbReference>
<gene>
    <name evidence="1" type="ORF">UV61_C0017G0020</name>
</gene>
<accession>A0A0G1CJ41</accession>